<name>A0A1I5UMA5_9LACT</name>
<dbReference type="OrthoDB" id="2156698at2"/>
<proteinExistence type="predicted"/>
<evidence type="ECO:0000313" key="2">
    <source>
        <dbReference type="Proteomes" id="UP000199136"/>
    </source>
</evidence>
<reference evidence="1 2" key="1">
    <citation type="submission" date="2016-10" db="EMBL/GenBank/DDBJ databases">
        <authorList>
            <person name="de Groot N.N."/>
        </authorList>
    </citation>
    <scope>NUCLEOTIDE SEQUENCE [LARGE SCALE GENOMIC DNA]</scope>
    <source>
        <strain evidence="1 2">DSM 20581</strain>
    </source>
</reference>
<evidence type="ECO:0008006" key="3">
    <source>
        <dbReference type="Google" id="ProtNLM"/>
    </source>
</evidence>
<dbReference type="SUPFAM" id="SSF140566">
    <property type="entry name" value="FlgN-like"/>
    <property type="match status" value="1"/>
</dbReference>
<dbReference type="GO" id="GO:0044780">
    <property type="term" value="P:bacterial-type flagellum assembly"/>
    <property type="evidence" value="ECO:0007669"/>
    <property type="project" value="InterPro"/>
</dbReference>
<sequence>MSQENKILALLSDFIELLKDEKKALIENDAEKVVEIVSEKQVFLEQLETLSPDSFADEALKAPLAEIKHLQETNLMLTKTALQFQETILKAITTTVKSSGNTYSKKGYYKGNEQATLINQSL</sequence>
<dbReference type="RefSeq" id="WP_092479052.1">
    <property type="nucleotide sequence ID" value="NZ_FOXW01000001.1"/>
</dbReference>
<organism evidence="1 2">
    <name type="scientific">Desemzia incerta</name>
    <dbReference type="NCBI Taxonomy" id="82801"/>
    <lineage>
        <taxon>Bacteria</taxon>
        <taxon>Bacillati</taxon>
        <taxon>Bacillota</taxon>
        <taxon>Bacilli</taxon>
        <taxon>Lactobacillales</taxon>
        <taxon>Carnobacteriaceae</taxon>
        <taxon>Desemzia</taxon>
    </lineage>
</organism>
<dbReference type="AlphaFoldDB" id="A0A1I5UMA5"/>
<gene>
    <name evidence="1" type="ORF">SAMN04488506_0073</name>
</gene>
<dbReference type="STRING" id="82801.SAMN04488506_0073"/>
<dbReference type="Gene3D" id="1.20.58.300">
    <property type="entry name" value="FlgN-like"/>
    <property type="match status" value="1"/>
</dbReference>
<dbReference type="Proteomes" id="UP000199136">
    <property type="component" value="Unassembled WGS sequence"/>
</dbReference>
<dbReference type="EMBL" id="FOXW01000001">
    <property type="protein sequence ID" value="SFP96375.1"/>
    <property type="molecule type" value="Genomic_DNA"/>
</dbReference>
<keyword evidence="2" id="KW-1185">Reference proteome</keyword>
<dbReference type="InterPro" id="IPR036679">
    <property type="entry name" value="FlgN-like_sf"/>
</dbReference>
<accession>A0A1I5UMA5</accession>
<evidence type="ECO:0000313" key="1">
    <source>
        <dbReference type="EMBL" id="SFP96375.1"/>
    </source>
</evidence>
<protein>
    <recommendedName>
        <fullName evidence="3">FlgN protein</fullName>
    </recommendedName>
</protein>